<feature type="domain" description="HTH tetR-type" evidence="6">
    <location>
        <begin position="8"/>
        <end position="68"/>
    </location>
</feature>
<evidence type="ECO:0000256" key="5">
    <source>
        <dbReference type="PROSITE-ProRule" id="PRU00335"/>
    </source>
</evidence>
<sequence>MPRPARPLLDRSLVIKAAIEIIDSEGLAACSMPRLARVLGVKAPSLYYHFDDRADIMAEVSRAIVAETVMPRKRDANDWIEWFVVQAVSFRRAVLRHPNAAPILLEHVPREVFNGRYEAAAAFLVEAGVPVEKHVLILDGIEHLTLGAGLVQAMKDPTARKRIFPNLNPATEPALAAAVGANPWDTSERLFAEAVRSFLRGAA</sequence>
<dbReference type="RefSeq" id="WP_157390299.1">
    <property type="nucleotide sequence ID" value="NZ_WRPP01000005.1"/>
</dbReference>
<dbReference type="InterPro" id="IPR036271">
    <property type="entry name" value="Tet_transcr_reg_TetR-rel_C_sf"/>
</dbReference>
<evidence type="ECO:0000313" key="8">
    <source>
        <dbReference type="Proteomes" id="UP000466794"/>
    </source>
</evidence>
<dbReference type="PANTHER" id="PTHR30055:SF234">
    <property type="entry name" value="HTH-TYPE TRANSCRIPTIONAL REGULATOR BETI"/>
    <property type="match status" value="1"/>
</dbReference>
<dbReference type="Gene3D" id="1.10.357.10">
    <property type="entry name" value="Tetracycline Repressor, domain 2"/>
    <property type="match status" value="1"/>
</dbReference>
<dbReference type="AlphaFoldDB" id="A0A7K1V255"/>
<keyword evidence="4" id="KW-0804">Transcription</keyword>
<evidence type="ECO:0000256" key="2">
    <source>
        <dbReference type="ARBA" id="ARBA00023015"/>
    </source>
</evidence>
<evidence type="ECO:0000313" key="7">
    <source>
        <dbReference type="EMBL" id="MVU80720.1"/>
    </source>
</evidence>
<organism evidence="7 8">
    <name type="scientific">Nocardia terrae</name>
    <dbReference type="NCBI Taxonomy" id="2675851"/>
    <lineage>
        <taxon>Bacteria</taxon>
        <taxon>Bacillati</taxon>
        <taxon>Actinomycetota</taxon>
        <taxon>Actinomycetes</taxon>
        <taxon>Mycobacteriales</taxon>
        <taxon>Nocardiaceae</taxon>
        <taxon>Nocardia</taxon>
    </lineage>
</organism>
<dbReference type="Proteomes" id="UP000466794">
    <property type="component" value="Unassembled WGS sequence"/>
</dbReference>
<comment type="caution">
    <text evidence="7">The sequence shown here is derived from an EMBL/GenBank/DDBJ whole genome shotgun (WGS) entry which is preliminary data.</text>
</comment>
<dbReference type="Pfam" id="PF02909">
    <property type="entry name" value="TetR_C_1"/>
    <property type="match status" value="1"/>
</dbReference>
<dbReference type="GO" id="GO:0046677">
    <property type="term" value="P:response to antibiotic"/>
    <property type="evidence" value="ECO:0007669"/>
    <property type="project" value="InterPro"/>
</dbReference>
<proteinExistence type="predicted"/>
<dbReference type="GO" id="GO:0045892">
    <property type="term" value="P:negative regulation of DNA-templated transcription"/>
    <property type="evidence" value="ECO:0007669"/>
    <property type="project" value="InterPro"/>
</dbReference>
<keyword evidence="3 5" id="KW-0238">DNA-binding</keyword>
<dbReference type="InterPro" id="IPR050109">
    <property type="entry name" value="HTH-type_TetR-like_transc_reg"/>
</dbReference>
<dbReference type="Pfam" id="PF00440">
    <property type="entry name" value="TetR_N"/>
    <property type="match status" value="1"/>
</dbReference>
<dbReference type="PRINTS" id="PR00400">
    <property type="entry name" value="TETREPRESSOR"/>
</dbReference>
<keyword evidence="8" id="KW-1185">Reference proteome</keyword>
<evidence type="ECO:0000259" key="6">
    <source>
        <dbReference type="PROSITE" id="PS50977"/>
    </source>
</evidence>
<dbReference type="PROSITE" id="PS50977">
    <property type="entry name" value="HTH_TETR_2"/>
    <property type="match status" value="1"/>
</dbReference>
<dbReference type="PANTHER" id="PTHR30055">
    <property type="entry name" value="HTH-TYPE TRANSCRIPTIONAL REGULATOR RUTR"/>
    <property type="match status" value="1"/>
</dbReference>
<dbReference type="EMBL" id="WRPP01000005">
    <property type="protein sequence ID" value="MVU80720.1"/>
    <property type="molecule type" value="Genomic_DNA"/>
</dbReference>
<evidence type="ECO:0000256" key="3">
    <source>
        <dbReference type="ARBA" id="ARBA00023125"/>
    </source>
</evidence>
<dbReference type="InterPro" id="IPR003012">
    <property type="entry name" value="Tet_transcr_reg_TetR"/>
</dbReference>
<evidence type="ECO:0000256" key="4">
    <source>
        <dbReference type="ARBA" id="ARBA00023163"/>
    </source>
</evidence>
<name>A0A7K1V255_9NOCA</name>
<reference evidence="7 8" key="1">
    <citation type="submission" date="2019-12" db="EMBL/GenBank/DDBJ databases">
        <title>Nocardia sp. nov. ET3-3 isolated from soil.</title>
        <authorList>
            <person name="Kanchanasin P."/>
            <person name="Tanasupawat S."/>
            <person name="Yuki M."/>
            <person name="Kudo T."/>
        </authorList>
    </citation>
    <scope>NUCLEOTIDE SEQUENCE [LARGE SCALE GENOMIC DNA]</scope>
    <source>
        <strain evidence="7 8">ET3-3</strain>
    </source>
</reference>
<dbReference type="GO" id="GO:0003700">
    <property type="term" value="F:DNA-binding transcription factor activity"/>
    <property type="evidence" value="ECO:0007669"/>
    <property type="project" value="TreeGrafter"/>
</dbReference>
<feature type="DNA-binding region" description="H-T-H motif" evidence="5">
    <location>
        <begin position="31"/>
        <end position="50"/>
    </location>
</feature>
<evidence type="ECO:0000256" key="1">
    <source>
        <dbReference type="ARBA" id="ARBA00022491"/>
    </source>
</evidence>
<keyword evidence="2" id="KW-0805">Transcription regulation</keyword>
<dbReference type="SUPFAM" id="SSF48498">
    <property type="entry name" value="Tetracyclin repressor-like, C-terminal domain"/>
    <property type="match status" value="1"/>
</dbReference>
<keyword evidence="1" id="KW-0678">Repressor</keyword>
<dbReference type="PRINTS" id="PR00455">
    <property type="entry name" value="HTHTETR"/>
</dbReference>
<dbReference type="InterPro" id="IPR001647">
    <property type="entry name" value="HTH_TetR"/>
</dbReference>
<dbReference type="GO" id="GO:0000976">
    <property type="term" value="F:transcription cis-regulatory region binding"/>
    <property type="evidence" value="ECO:0007669"/>
    <property type="project" value="TreeGrafter"/>
</dbReference>
<accession>A0A7K1V255</accession>
<protein>
    <submittedName>
        <fullName evidence="7">TetR family transcriptional regulator</fullName>
    </submittedName>
</protein>
<dbReference type="InterPro" id="IPR004111">
    <property type="entry name" value="Repressor_TetR_C"/>
</dbReference>
<gene>
    <name evidence="7" type="ORF">GPX89_26140</name>
</gene>
<dbReference type="SUPFAM" id="SSF46689">
    <property type="entry name" value="Homeodomain-like"/>
    <property type="match status" value="1"/>
</dbReference>
<dbReference type="InterPro" id="IPR009057">
    <property type="entry name" value="Homeodomain-like_sf"/>
</dbReference>